<evidence type="ECO:0000313" key="7">
    <source>
        <dbReference type="EMBL" id="AAS50655.2"/>
    </source>
</evidence>
<evidence type="ECO:0000256" key="6">
    <source>
        <dbReference type="SAM" id="Phobius"/>
    </source>
</evidence>
<dbReference type="RefSeq" id="NP_982831.2">
    <property type="nucleotide sequence ID" value="NM_208184.2"/>
</dbReference>
<evidence type="ECO:0000256" key="4">
    <source>
        <dbReference type="ARBA" id="ARBA00022989"/>
    </source>
</evidence>
<dbReference type="OMA" id="TFHERYN"/>
<protein>
    <submittedName>
        <fullName evidence="7">ABL116Cp</fullName>
    </submittedName>
</protein>
<dbReference type="InterPro" id="IPR002293">
    <property type="entry name" value="AA/rel_permease1"/>
</dbReference>
<evidence type="ECO:0000256" key="3">
    <source>
        <dbReference type="ARBA" id="ARBA00022692"/>
    </source>
</evidence>
<feature type="transmembrane region" description="Helical" evidence="6">
    <location>
        <begin position="437"/>
        <end position="459"/>
    </location>
</feature>
<dbReference type="GO" id="GO:0015812">
    <property type="term" value="P:gamma-aminobutyric acid transport"/>
    <property type="evidence" value="ECO:0000318"/>
    <property type="project" value="GO_Central"/>
</dbReference>
<feature type="transmembrane region" description="Helical" evidence="6">
    <location>
        <begin position="308"/>
        <end position="328"/>
    </location>
</feature>
<feature type="transmembrane region" description="Helical" evidence="6">
    <location>
        <begin position="193"/>
        <end position="213"/>
    </location>
</feature>
<reference evidence="7 8" key="1">
    <citation type="journal article" date="2004" name="Science">
        <title>The Ashbya gossypii genome as a tool for mapping the ancient Saccharomyces cerevisiae genome.</title>
        <authorList>
            <person name="Dietrich F.S."/>
            <person name="Voegeli S."/>
            <person name="Brachat S."/>
            <person name="Lerch A."/>
            <person name="Gates K."/>
            <person name="Steiner S."/>
            <person name="Mohr C."/>
            <person name="Pohlmann R."/>
            <person name="Luedi P."/>
            <person name="Choi S."/>
            <person name="Wing R.A."/>
            <person name="Flavier A."/>
            <person name="Gaffney T.D."/>
            <person name="Philippsen P."/>
        </authorList>
    </citation>
    <scope>NUCLEOTIDE SEQUENCE [LARGE SCALE GENOMIC DNA]</scope>
    <source>
        <strain evidence="8">ATCC 10895 / CBS 109.51 / FGSC 9923 / NRRL Y-1056</strain>
    </source>
</reference>
<dbReference type="FunCoup" id="Q75DY9">
    <property type="interactions" value="198"/>
</dbReference>
<evidence type="ECO:0000256" key="2">
    <source>
        <dbReference type="ARBA" id="ARBA00022448"/>
    </source>
</evidence>
<dbReference type="KEGG" id="ago:AGOS_ABL116C"/>
<dbReference type="Pfam" id="PF13520">
    <property type="entry name" value="AA_permease_2"/>
    <property type="match status" value="1"/>
</dbReference>
<feature type="transmembrane region" description="Helical" evidence="6">
    <location>
        <begin position="71"/>
        <end position="91"/>
    </location>
</feature>
<dbReference type="GO" id="GO:0000329">
    <property type="term" value="C:fungal-type vacuole membrane"/>
    <property type="evidence" value="ECO:0007669"/>
    <property type="project" value="EnsemblFungi"/>
</dbReference>
<name>Q75DY9_EREGS</name>
<feature type="transmembrane region" description="Helical" evidence="6">
    <location>
        <begin position="269"/>
        <end position="287"/>
    </location>
</feature>
<feature type="transmembrane region" description="Helical" evidence="6">
    <location>
        <begin position="148"/>
        <end position="173"/>
    </location>
</feature>
<dbReference type="PIRSF" id="PIRSF006060">
    <property type="entry name" value="AA_transporter"/>
    <property type="match status" value="1"/>
</dbReference>
<evidence type="ECO:0000313" key="8">
    <source>
        <dbReference type="Proteomes" id="UP000000591"/>
    </source>
</evidence>
<feature type="transmembrane region" description="Helical" evidence="6">
    <location>
        <begin position="103"/>
        <end position="136"/>
    </location>
</feature>
<sequence length="544" mass="59214">MGAQDLDKQSSNSAVAEIYYESNKYGHKGDLIECSNKGPMNYIDAKNVHDDVELLAEIGYKQELKRHFSTLQIFGIAFSIMGLLPSIASVLPVALPGGSVSMVWGWFIFGAFILAVGAAMAELASAIPTSGGLYYYTYYYAPPRLKACLSFLIGNGNSLALIAGLCSIEYGLAEQILSIIAISSNSYLVSSRWLLYGIYCMGLLATVLLASIATFSVSLLQTASIVMNLALVALFIIVLPVGVAHNGRGFNSAKFMFTNFENHTGWPDWFQFFLCGSLPIVWVIGAFDSTVHMSEEAKNATRSVPIGILSSISTCWALGFAIVVVIAACMGPDIDAILNGEFNHPLAQILYNALGKGWALSVMVFIVVCQYLMGASILTASSRQIWAFARDDGLPFSSWIKVVNTKLSSPLRATWASAFVALVIGLLTLAGPTASSALFSMAVAANYLAWMTPNLLRMLFGKEIYRPGSFYMGKFWSPVINWTAILFQVFIILVMMFPSDTAGLRASTMNYTAIITGFVWIGSIFYFLAYKHRTFIGPKSNLGR</sequence>
<comment type="subcellular location">
    <subcellularLocation>
        <location evidence="1">Membrane</location>
        <topology evidence="1">Multi-pass membrane protein</topology>
    </subcellularLocation>
</comment>
<dbReference type="AlphaFoldDB" id="Q75DY9"/>
<keyword evidence="4 6" id="KW-1133">Transmembrane helix</keyword>
<dbReference type="GeneID" id="4618911"/>
<dbReference type="GO" id="GO:0015489">
    <property type="term" value="F:putrescine transmembrane transporter activity"/>
    <property type="evidence" value="ECO:0007669"/>
    <property type="project" value="EnsemblFungi"/>
</dbReference>
<feature type="transmembrane region" description="Helical" evidence="6">
    <location>
        <begin position="358"/>
        <end position="380"/>
    </location>
</feature>
<dbReference type="GO" id="GO:0015185">
    <property type="term" value="F:gamma-aminobutyric acid transmembrane transporter activity"/>
    <property type="evidence" value="ECO:0000318"/>
    <property type="project" value="GO_Central"/>
</dbReference>
<keyword evidence="3 6" id="KW-0812">Transmembrane</keyword>
<evidence type="ECO:0000256" key="5">
    <source>
        <dbReference type="ARBA" id="ARBA00023136"/>
    </source>
</evidence>
<feature type="transmembrane region" description="Helical" evidence="6">
    <location>
        <begin position="413"/>
        <end position="431"/>
    </location>
</feature>
<proteinExistence type="predicted"/>
<dbReference type="eggNOG" id="KOG1289">
    <property type="taxonomic scope" value="Eukaryota"/>
</dbReference>
<keyword evidence="8" id="KW-1185">Reference proteome</keyword>
<reference evidence="8" key="2">
    <citation type="journal article" date="2013" name="G3 (Bethesda)">
        <title>Genomes of Ashbya fungi isolated from insects reveal four mating-type loci, numerous translocations, lack of transposons, and distinct gene duplications.</title>
        <authorList>
            <person name="Dietrich F.S."/>
            <person name="Voegeli S."/>
            <person name="Kuo S."/>
            <person name="Philippsen P."/>
        </authorList>
    </citation>
    <scope>GENOME REANNOTATION</scope>
    <source>
        <strain evidence="8">ATCC 10895 / CBS 109.51 / FGSC 9923 / NRRL Y-1056</strain>
    </source>
</reference>
<accession>Q75DY9</accession>
<dbReference type="STRING" id="284811.Q75DY9"/>
<feature type="transmembrane region" description="Helical" evidence="6">
    <location>
        <begin position="509"/>
        <end position="529"/>
    </location>
</feature>
<dbReference type="GO" id="GO:0015495">
    <property type="term" value="F:gamma-aminobutyric acid:proton symporter activity"/>
    <property type="evidence" value="ECO:0007669"/>
    <property type="project" value="EnsemblFungi"/>
</dbReference>
<dbReference type="PANTHER" id="PTHR45649:SF6">
    <property type="entry name" value="GABA-SPECIFIC PERMEASE"/>
    <property type="match status" value="1"/>
</dbReference>
<feature type="transmembrane region" description="Helical" evidence="6">
    <location>
        <begin position="479"/>
        <end position="497"/>
    </location>
</feature>
<gene>
    <name evidence="7" type="ORF">AGOS_ABL116C</name>
</gene>
<dbReference type="EMBL" id="AE016815">
    <property type="protein sequence ID" value="AAS50655.2"/>
    <property type="molecule type" value="Genomic_DNA"/>
</dbReference>
<dbReference type="PANTHER" id="PTHR45649">
    <property type="entry name" value="AMINO-ACID PERMEASE BAT1"/>
    <property type="match status" value="1"/>
</dbReference>
<keyword evidence="2" id="KW-0813">Transport</keyword>
<keyword evidence="5 6" id="KW-0472">Membrane</keyword>
<feature type="transmembrane region" description="Helical" evidence="6">
    <location>
        <begin position="225"/>
        <end position="245"/>
    </location>
</feature>
<dbReference type="InParanoid" id="Q75DY9"/>
<dbReference type="Gene3D" id="1.20.1740.10">
    <property type="entry name" value="Amino acid/polyamine transporter I"/>
    <property type="match status" value="1"/>
</dbReference>
<dbReference type="HOGENOM" id="CLU_004495_0_3_1"/>
<organism evidence="7 8">
    <name type="scientific">Eremothecium gossypii (strain ATCC 10895 / CBS 109.51 / FGSC 9923 / NRRL Y-1056)</name>
    <name type="common">Yeast</name>
    <name type="synonym">Ashbya gossypii</name>
    <dbReference type="NCBI Taxonomy" id="284811"/>
    <lineage>
        <taxon>Eukaryota</taxon>
        <taxon>Fungi</taxon>
        <taxon>Dikarya</taxon>
        <taxon>Ascomycota</taxon>
        <taxon>Saccharomycotina</taxon>
        <taxon>Saccharomycetes</taxon>
        <taxon>Saccharomycetales</taxon>
        <taxon>Saccharomycetaceae</taxon>
        <taxon>Eremothecium</taxon>
    </lineage>
</organism>
<dbReference type="Proteomes" id="UP000000591">
    <property type="component" value="Chromosome II"/>
</dbReference>
<dbReference type="OrthoDB" id="4476201at2759"/>
<evidence type="ECO:0000256" key="1">
    <source>
        <dbReference type="ARBA" id="ARBA00004141"/>
    </source>
</evidence>